<evidence type="ECO:0000313" key="5">
    <source>
        <dbReference type="Proteomes" id="UP000068250"/>
    </source>
</evidence>
<dbReference type="GO" id="GO:0005524">
    <property type="term" value="F:ATP binding"/>
    <property type="evidence" value="ECO:0007669"/>
    <property type="project" value="UniProtKB-KW"/>
</dbReference>
<evidence type="ECO:0000313" key="4">
    <source>
        <dbReference type="EMBL" id="NHO40115.1"/>
    </source>
</evidence>
<dbReference type="Gene3D" id="3.40.50.300">
    <property type="entry name" value="P-loop containing nucleotide triphosphate hydrolases"/>
    <property type="match status" value="1"/>
</dbReference>
<dbReference type="GO" id="GO:0051782">
    <property type="term" value="P:negative regulation of cell division"/>
    <property type="evidence" value="ECO:0007669"/>
    <property type="project" value="TreeGrafter"/>
</dbReference>
<keyword evidence="6" id="KW-1185">Reference proteome</keyword>
<proteinExistence type="predicted"/>
<name>A0A0U5F178_9PROT</name>
<evidence type="ECO:0000256" key="2">
    <source>
        <dbReference type="ARBA" id="ARBA00022840"/>
    </source>
</evidence>
<reference evidence="3" key="2">
    <citation type="submission" date="2014-09" db="EMBL/GenBank/DDBJ databases">
        <authorList>
            <person name="Magalhaes I.L.F."/>
            <person name="Oliveira U."/>
            <person name="Santos F.R."/>
            <person name="Vidigal T.H.D.A."/>
            <person name="Brescovit A.D."/>
            <person name="Santos A.J."/>
        </authorList>
    </citation>
    <scope>NUCLEOTIDE SEQUENCE</scope>
    <source>
        <strain evidence="3">LMG 23848T</strain>
    </source>
</reference>
<dbReference type="EMBL" id="LN609302">
    <property type="protein sequence ID" value="CEF54144.1"/>
    <property type="molecule type" value="Genomic_DNA"/>
</dbReference>
<dbReference type="PANTHER" id="PTHR43384:SF6">
    <property type="entry name" value="SEPTUM SITE-DETERMINING PROTEIN MIND HOMOLOG, CHLOROPLASTIC"/>
    <property type="match status" value="1"/>
</dbReference>
<protein>
    <submittedName>
        <fullName evidence="3 4">Pilus assembly protein</fullName>
    </submittedName>
</protein>
<dbReference type="STRING" id="431306.AGA_608"/>
<dbReference type="GO" id="GO:0005829">
    <property type="term" value="C:cytosol"/>
    <property type="evidence" value="ECO:0007669"/>
    <property type="project" value="TreeGrafter"/>
</dbReference>
<dbReference type="InterPro" id="IPR027417">
    <property type="entry name" value="P-loop_NTPase"/>
</dbReference>
<dbReference type="RefSeq" id="WP_059022900.1">
    <property type="nucleotide sequence ID" value="NZ_JBNZCO010000010.1"/>
</dbReference>
<reference evidence="4 6" key="3">
    <citation type="journal article" date="2020" name="Int. J. Syst. Evol. Microbiol.">
        <title>Novel acetic acid bacteria from cider fermentations: Acetobacter conturbans sp. nov. and Acetobacter fallax sp. nov.</title>
        <authorList>
            <person name="Sombolestani A.S."/>
            <person name="Cleenwerck I."/>
            <person name="Cnockaert M."/>
            <person name="Borremans W."/>
            <person name="Wieme A.D."/>
            <person name="De Vuyst L."/>
            <person name="Vandamme P."/>
        </authorList>
    </citation>
    <scope>NUCLEOTIDE SEQUENCE [LARGE SCALE GENOMIC DNA]</scope>
    <source>
        <strain evidence="4 6">LMG 23848</strain>
    </source>
</reference>
<dbReference type="OrthoDB" id="9783172at2"/>
<dbReference type="SUPFAM" id="SSF52540">
    <property type="entry name" value="P-loop containing nucleoside triphosphate hydrolases"/>
    <property type="match status" value="1"/>
</dbReference>
<dbReference type="Proteomes" id="UP000657200">
    <property type="component" value="Unassembled WGS sequence"/>
</dbReference>
<sequence length="413" mass="45597">MSETRTQISTTPEANESDIRVLALVQSAETESMFIDFIHSVCPDQGEVLRLSLDQSMDYLEKNDVPPYVIVDIGGASDPLTCVRDIAGTVPPSVTLMIVGDRQDVDFYRAITHGFGIAEYLYHPLVQNLVVRFFGGIILHGQKFRSAANGGSFILMTGVRDGVGVSTILANLGWCVAEELKRHTLLVDFNLQSSKLGLLLNAENNSGLQAVLETPDRMDGLLIERSTQVLSDRLHLLAAVGPILNRPRIAPATSKALIEFVRTKFHFIMAESSWRDGDMYLALLEEAQQLIFVLDPTLISIRDTLRALAALPKGSLPTRPIYVLNNYGRPGTLSMEEVCKSLNLQPDVVIPYMPKDFGEAEINGQPLISQNVQFRNAMMLLAQTGLSVHVPGQHSQSGWRGRISALFSKLRRK</sequence>
<keyword evidence="2" id="KW-0067">ATP-binding</keyword>
<evidence type="ECO:0000313" key="6">
    <source>
        <dbReference type="Proteomes" id="UP000657200"/>
    </source>
</evidence>
<dbReference type="Proteomes" id="UP000068250">
    <property type="component" value="Chromosome I"/>
</dbReference>
<gene>
    <name evidence="3" type="primary">cpaE</name>
    <name evidence="3" type="ORF">AGA_608</name>
    <name evidence="4" type="ORF">GOB80_10585</name>
</gene>
<dbReference type="InterPro" id="IPR050625">
    <property type="entry name" value="ParA/MinD_ATPase"/>
</dbReference>
<accession>A0A0U5F178</accession>
<dbReference type="EMBL" id="WOTE01000006">
    <property type="protein sequence ID" value="NHO40115.1"/>
    <property type="molecule type" value="Genomic_DNA"/>
</dbReference>
<keyword evidence="1" id="KW-0547">Nucleotide-binding</keyword>
<dbReference type="GO" id="GO:0009898">
    <property type="term" value="C:cytoplasmic side of plasma membrane"/>
    <property type="evidence" value="ECO:0007669"/>
    <property type="project" value="TreeGrafter"/>
</dbReference>
<dbReference type="AlphaFoldDB" id="A0A0U5F178"/>
<dbReference type="PANTHER" id="PTHR43384">
    <property type="entry name" value="SEPTUM SITE-DETERMINING PROTEIN MIND HOMOLOG, CHLOROPLASTIC-RELATED"/>
    <property type="match status" value="1"/>
</dbReference>
<organism evidence="3 5">
    <name type="scientific">Acetobacter ghanensis</name>
    <dbReference type="NCBI Taxonomy" id="431306"/>
    <lineage>
        <taxon>Bacteria</taxon>
        <taxon>Pseudomonadati</taxon>
        <taxon>Pseudomonadota</taxon>
        <taxon>Alphaproteobacteria</taxon>
        <taxon>Acetobacterales</taxon>
        <taxon>Acetobacteraceae</taxon>
        <taxon>Acetobacter</taxon>
    </lineage>
</organism>
<dbReference type="GO" id="GO:0016887">
    <property type="term" value="F:ATP hydrolysis activity"/>
    <property type="evidence" value="ECO:0007669"/>
    <property type="project" value="TreeGrafter"/>
</dbReference>
<dbReference type="Gene3D" id="3.40.50.2300">
    <property type="match status" value="1"/>
</dbReference>
<reference evidence="5" key="1">
    <citation type="submission" date="2014-09" db="EMBL/GenBank/DDBJ databases">
        <authorList>
            <person name="Illeghems K.G."/>
        </authorList>
    </citation>
    <scope>NUCLEOTIDE SEQUENCE [LARGE SCALE GENOMIC DNA]</scope>
    <source>
        <strain evidence="5">LMG 23848T</strain>
    </source>
</reference>
<dbReference type="PATRIC" id="fig|431306.5.peg.585"/>
<evidence type="ECO:0000313" key="3">
    <source>
        <dbReference type="EMBL" id="CEF54144.1"/>
    </source>
</evidence>
<evidence type="ECO:0000256" key="1">
    <source>
        <dbReference type="ARBA" id="ARBA00022741"/>
    </source>
</evidence>